<feature type="transmembrane region" description="Helical" evidence="10">
    <location>
        <begin position="86"/>
        <end position="105"/>
    </location>
</feature>
<dbReference type="RefSeq" id="WP_200243382.1">
    <property type="nucleotide sequence ID" value="NZ_NRRY01000014.1"/>
</dbReference>
<keyword evidence="6 10" id="KW-0472">Membrane</keyword>
<dbReference type="AlphaFoldDB" id="A0A9X0W8V5"/>
<dbReference type="InterPro" id="IPR045324">
    <property type="entry name" value="Small_multidrug_res"/>
</dbReference>
<dbReference type="Pfam" id="PF00893">
    <property type="entry name" value="Multi_Drug_Res"/>
    <property type="match status" value="1"/>
</dbReference>
<evidence type="ECO:0000256" key="3">
    <source>
        <dbReference type="ARBA" id="ARBA00022475"/>
    </source>
</evidence>
<evidence type="ECO:0000256" key="10">
    <source>
        <dbReference type="SAM" id="Phobius"/>
    </source>
</evidence>
<proteinExistence type="inferred from homology"/>
<evidence type="ECO:0000256" key="4">
    <source>
        <dbReference type="ARBA" id="ARBA00022692"/>
    </source>
</evidence>
<comment type="caution">
    <text evidence="11">The sequence shown here is derived from an EMBL/GenBank/DDBJ whole genome shotgun (WGS) entry which is preliminary data.</text>
</comment>
<keyword evidence="3" id="KW-1003">Cell membrane</keyword>
<evidence type="ECO:0000256" key="8">
    <source>
        <dbReference type="ARBA" id="ARBA00039168"/>
    </source>
</evidence>
<name>A0A9X0W8V5_9GAMM</name>
<evidence type="ECO:0000313" key="12">
    <source>
        <dbReference type="Proteomes" id="UP001138768"/>
    </source>
</evidence>
<evidence type="ECO:0000256" key="1">
    <source>
        <dbReference type="ARBA" id="ARBA00004651"/>
    </source>
</evidence>
<evidence type="ECO:0000256" key="2">
    <source>
        <dbReference type="ARBA" id="ARBA00022448"/>
    </source>
</evidence>
<evidence type="ECO:0000256" key="7">
    <source>
        <dbReference type="ARBA" id="ARBA00038151"/>
    </source>
</evidence>
<comment type="similarity">
    <text evidence="7">Belongs to the drug/metabolite transporter (DMT) superfamily. Small multidrug resistance (SMR) (TC 2.A.7.1) family. Gdx/SugE subfamily.</text>
</comment>
<feature type="transmembrane region" description="Helical" evidence="10">
    <location>
        <begin position="58"/>
        <end position="80"/>
    </location>
</feature>
<keyword evidence="12" id="KW-1185">Reference proteome</keyword>
<dbReference type="FunFam" id="1.10.3730.20:FF:000001">
    <property type="entry name" value="Quaternary ammonium compound resistance transporter SugE"/>
    <property type="match status" value="1"/>
</dbReference>
<reference evidence="11 12" key="1">
    <citation type="journal article" date="2020" name="Microorganisms">
        <title>Osmotic Adaptation and Compatible Solute Biosynthesis of Phototrophic Bacteria as Revealed from Genome Analyses.</title>
        <authorList>
            <person name="Imhoff J.F."/>
            <person name="Rahn T."/>
            <person name="Kunzel S."/>
            <person name="Keller A."/>
            <person name="Neulinger S.C."/>
        </authorList>
    </citation>
    <scope>NUCLEOTIDE SEQUENCE [LARGE SCALE GENOMIC DNA]</scope>
    <source>
        <strain evidence="11 12">DSM 25653</strain>
    </source>
</reference>
<dbReference type="PANTHER" id="PTHR30561:SF0">
    <property type="entry name" value="GUANIDINIUM EXPORTER"/>
    <property type="match status" value="1"/>
</dbReference>
<dbReference type="EMBL" id="NRRY01000014">
    <property type="protein sequence ID" value="MBK1618875.1"/>
    <property type="molecule type" value="Genomic_DNA"/>
</dbReference>
<organism evidence="11 12">
    <name type="scientific">Lamprobacter modestohalophilus</name>
    <dbReference type="NCBI Taxonomy" id="1064514"/>
    <lineage>
        <taxon>Bacteria</taxon>
        <taxon>Pseudomonadati</taxon>
        <taxon>Pseudomonadota</taxon>
        <taxon>Gammaproteobacteria</taxon>
        <taxon>Chromatiales</taxon>
        <taxon>Chromatiaceae</taxon>
        <taxon>Lamprobacter</taxon>
    </lineage>
</organism>
<protein>
    <recommendedName>
        <fullName evidence="8">Guanidinium exporter</fullName>
    </recommendedName>
</protein>
<dbReference type="GO" id="GO:0022857">
    <property type="term" value="F:transmembrane transporter activity"/>
    <property type="evidence" value="ECO:0007669"/>
    <property type="project" value="InterPro"/>
</dbReference>
<accession>A0A9X0W8V5</accession>
<dbReference type="SUPFAM" id="SSF103481">
    <property type="entry name" value="Multidrug resistance efflux transporter EmrE"/>
    <property type="match status" value="1"/>
</dbReference>
<keyword evidence="5 10" id="KW-1133">Transmembrane helix</keyword>
<comment type="subcellular location">
    <subcellularLocation>
        <location evidence="1 9">Cell membrane</location>
        <topology evidence="1 9">Multi-pass membrane protein</topology>
    </subcellularLocation>
</comment>
<dbReference type="InterPro" id="IPR000390">
    <property type="entry name" value="Small_drug/metabolite_transptr"/>
</dbReference>
<dbReference type="Gene3D" id="1.10.3730.20">
    <property type="match status" value="1"/>
</dbReference>
<dbReference type="PANTHER" id="PTHR30561">
    <property type="entry name" value="SMR FAMILY PROTON-DEPENDENT DRUG EFFLUX TRANSPORTER SUGE"/>
    <property type="match status" value="1"/>
</dbReference>
<evidence type="ECO:0000313" key="11">
    <source>
        <dbReference type="EMBL" id="MBK1618875.1"/>
    </source>
</evidence>
<keyword evidence="2" id="KW-0813">Transport</keyword>
<gene>
    <name evidence="11" type="ORF">CKO42_10610</name>
</gene>
<sequence length="108" mass="11562">MAWIYLIIAGVFEWGWPVGLKLGLSEGGLRWGWLVFSLLTMIASGTLLLLAQRTIPMGTAYAVWTGIGAVGAFVIGLLLFSEPATLARFFFVGLIVVGIIGLKLASPH</sequence>
<dbReference type="GO" id="GO:1990961">
    <property type="term" value="P:xenobiotic detoxification by transmembrane export across the plasma membrane"/>
    <property type="evidence" value="ECO:0007669"/>
    <property type="project" value="UniProtKB-ARBA"/>
</dbReference>
<dbReference type="Proteomes" id="UP001138768">
    <property type="component" value="Unassembled WGS sequence"/>
</dbReference>
<feature type="transmembrane region" description="Helical" evidence="10">
    <location>
        <begin position="31"/>
        <end position="51"/>
    </location>
</feature>
<keyword evidence="4 9" id="KW-0812">Transmembrane</keyword>
<dbReference type="InterPro" id="IPR037185">
    <property type="entry name" value="EmrE-like"/>
</dbReference>
<evidence type="ECO:0000256" key="6">
    <source>
        <dbReference type="ARBA" id="ARBA00023136"/>
    </source>
</evidence>
<evidence type="ECO:0000256" key="5">
    <source>
        <dbReference type="ARBA" id="ARBA00022989"/>
    </source>
</evidence>
<evidence type="ECO:0000256" key="9">
    <source>
        <dbReference type="RuleBase" id="RU003942"/>
    </source>
</evidence>
<dbReference type="GO" id="GO:0005886">
    <property type="term" value="C:plasma membrane"/>
    <property type="evidence" value="ECO:0007669"/>
    <property type="project" value="UniProtKB-SubCell"/>
</dbReference>